<evidence type="ECO:0000313" key="3">
    <source>
        <dbReference type="Proteomes" id="UP000249819"/>
    </source>
</evidence>
<organism evidence="2 3">
    <name type="scientific">Chitinophaga dinghuensis</name>
    <dbReference type="NCBI Taxonomy" id="1539050"/>
    <lineage>
        <taxon>Bacteria</taxon>
        <taxon>Pseudomonadati</taxon>
        <taxon>Bacteroidota</taxon>
        <taxon>Chitinophagia</taxon>
        <taxon>Chitinophagales</taxon>
        <taxon>Chitinophagaceae</taxon>
        <taxon>Chitinophaga</taxon>
    </lineage>
</organism>
<protein>
    <submittedName>
        <fullName evidence="2">Uncharacterized protein</fullName>
    </submittedName>
</protein>
<evidence type="ECO:0000256" key="1">
    <source>
        <dbReference type="SAM" id="Phobius"/>
    </source>
</evidence>
<keyword evidence="3" id="KW-1185">Reference proteome</keyword>
<dbReference type="Proteomes" id="UP000249819">
    <property type="component" value="Unassembled WGS sequence"/>
</dbReference>
<gene>
    <name evidence="2" type="ORF">CLV59_105323</name>
</gene>
<keyword evidence="1" id="KW-0812">Transmembrane</keyword>
<feature type="transmembrane region" description="Helical" evidence="1">
    <location>
        <begin position="67"/>
        <end position="85"/>
    </location>
</feature>
<proteinExistence type="predicted"/>
<feature type="transmembrane region" description="Helical" evidence="1">
    <location>
        <begin position="115"/>
        <end position="134"/>
    </location>
</feature>
<dbReference type="RefSeq" id="WP_146616221.1">
    <property type="nucleotide sequence ID" value="NZ_QLMA01000005.1"/>
</dbReference>
<evidence type="ECO:0000313" key="2">
    <source>
        <dbReference type="EMBL" id="RAJ80215.1"/>
    </source>
</evidence>
<dbReference type="EMBL" id="QLMA01000005">
    <property type="protein sequence ID" value="RAJ80215.1"/>
    <property type="molecule type" value="Genomic_DNA"/>
</dbReference>
<comment type="caution">
    <text evidence="2">The sequence shown here is derived from an EMBL/GenBank/DDBJ whole genome shotgun (WGS) entry which is preliminary data.</text>
</comment>
<feature type="transmembrane region" description="Helical" evidence="1">
    <location>
        <begin position="42"/>
        <end position="60"/>
    </location>
</feature>
<reference evidence="2 3" key="1">
    <citation type="submission" date="2018-06" db="EMBL/GenBank/DDBJ databases">
        <title>Genomic Encyclopedia of Archaeal and Bacterial Type Strains, Phase II (KMG-II): from individual species to whole genera.</title>
        <authorList>
            <person name="Goeker M."/>
        </authorList>
    </citation>
    <scope>NUCLEOTIDE SEQUENCE [LARGE SCALE GENOMIC DNA]</scope>
    <source>
        <strain evidence="2 3">DSM 29821</strain>
    </source>
</reference>
<accession>A0A327VZ82</accession>
<dbReference type="AlphaFoldDB" id="A0A327VZ82"/>
<feature type="transmembrane region" description="Helical" evidence="1">
    <location>
        <begin position="140"/>
        <end position="164"/>
    </location>
</feature>
<keyword evidence="1" id="KW-0472">Membrane</keyword>
<name>A0A327VZ82_9BACT</name>
<sequence length="173" mass="19800">MNLANSYNTQETKALRVFTVASVIASLVLPFTYNIVMWEQTLKLLFLAMLFLGMTTYFLLREKFLSATYMLVCYINLLLIYNVWLTDFSNQVIFLSGFAVAVSVLANHKMKHKGICLIISIVTLNVLCLSYQHIPVRHPSPLVFSVVGLTLMQLLNLVSLILWAQSRRYIENE</sequence>
<feature type="transmembrane region" description="Helical" evidence="1">
    <location>
        <begin position="15"/>
        <end position="36"/>
    </location>
</feature>
<keyword evidence="1" id="KW-1133">Transmembrane helix</keyword>